<dbReference type="Gene3D" id="2.60.40.2440">
    <property type="entry name" value="Carbohydrate binding type-21 domain"/>
    <property type="match status" value="1"/>
</dbReference>
<evidence type="ECO:0000313" key="4">
    <source>
        <dbReference type="Proteomes" id="UP000007875"/>
    </source>
</evidence>
<reference evidence="3" key="2">
    <citation type="submission" date="2025-08" db="UniProtKB">
        <authorList>
            <consortium name="Ensembl"/>
        </authorList>
    </citation>
    <scope>IDENTIFICATION</scope>
</reference>
<dbReference type="GO" id="GO:0000164">
    <property type="term" value="C:protein phosphatase type 1 complex"/>
    <property type="evidence" value="ECO:0007669"/>
    <property type="project" value="TreeGrafter"/>
</dbReference>
<dbReference type="Pfam" id="PF03370">
    <property type="entry name" value="CBM_21"/>
    <property type="match status" value="1"/>
</dbReference>
<dbReference type="GO" id="GO:0005979">
    <property type="term" value="P:regulation of glycogen biosynthetic process"/>
    <property type="evidence" value="ECO:0007669"/>
    <property type="project" value="TreeGrafter"/>
</dbReference>
<dbReference type="GeneTree" id="ENSGT00940000167083"/>
<dbReference type="eggNOG" id="KOG3986">
    <property type="taxonomic scope" value="Eukaryota"/>
</dbReference>
<dbReference type="InterPro" id="IPR050782">
    <property type="entry name" value="PP1_regulatory_subunit_3"/>
</dbReference>
<dbReference type="PANTHER" id="PTHR12307">
    <property type="entry name" value="PROTEIN PHOSPHATASE 1 REGULATORY SUBUNIT"/>
    <property type="match status" value="1"/>
</dbReference>
<feature type="domain" description="CBM21" evidence="2">
    <location>
        <begin position="371"/>
        <end position="482"/>
    </location>
</feature>
<dbReference type="GO" id="GO:0008157">
    <property type="term" value="F:protein phosphatase 1 binding"/>
    <property type="evidence" value="ECO:0007669"/>
    <property type="project" value="TreeGrafter"/>
</dbReference>
<dbReference type="InterPro" id="IPR038175">
    <property type="entry name" value="CBM21_dom_sf"/>
</dbReference>
<dbReference type="Proteomes" id="UP000007875">
    <property type="component" value="Unassembled WGS sequence"/>
</dbReference>
<proteinExistence type="predicted"/>
<dbReference type="InParanoid" id="H2ZME8"/>
<keyword evidence="4" id="KW-1185">Reference proteome</keyword>
<dbReference type="AlphaFoldDB" id="H2ZME8"/>
<dbReference type="Ensembl" id="ENSCSAVT00000018969.1">
    <property type="protein sequence ID" value="ENSCSAVP00000018764.1"/>
    <property type="gene ID" value="ENSCSAVG00000011025.1"/>
</dbReference>
<dbReference type="HOGENOM" id="CLU_042672_0_0_1"/>
<organism evidence="3 4">
    <name type="scientific">Ciona savignyi</name>
    <name type="common">Pacific transparent sea squirt</name>
    <dbReference type="NCBI Taxonomy" id="51511"/>
    <lineage>
        <taxon>Eukaryota</taxon>
        <taxon>Metazoa</taxon>
        <taxon>Chordata</taxon>
        <taxon>Tunicata</taxon>
        <taxon>Ascidiacea</taxon>
        <taxon>Phlebobranchia</taxon>
        <taxon>Cionidae</taxon>
        <taxon>Ciona</taxon>
    </lineage>
</organism>
<feature type="region of interest" description="Disordered" evidence="1">
    <location>
        <begin position="172"/>
        <end position="201"/>
    </location>
</feature>
<evidence type="ECO:0000313" key="3">
    <source>
        <dbReference type="Ensembl" id="ENSCSAVP00000018764.1"/>
    </source>
</evidence>
<reference evidence="3" key="3">
    <citation type="submission" date="2025-09" db="UniProtKB">
        <authorList>
            <consortium name="Ensembl"/>
        </authorList>
    </citation>
    <scope>IDENTIFICATION</scope>
</reference>
<evidence type="ECO:0000259" key="2">
    <source>
        <dbReference type="PROSITE" id="PS51159"/>
    </source>
</evidence>
<evidence type="ECO:0000256" key="1">
    <source>
        <dbReference type="SAM" id="MobiDB-lite"/>
    </source>
</evidence>
<accession>H2ZME8</accession>
<dbReference type="PROSITE" id="PS51159">
    <property type="entry name" value="CBM21"/>
    <property type="match status" value="1"/>
</dbReference>
<name>H2ZME8_CIOSA</name>
<dbReference type="STRING" id="51511.ENSCSAVP00000018764"/>
<dbReference type="InterPro" id="IPR005036">
    <property type="entry name" value="CBM21_dom"/>
</dbReference>
<dbReference type="GO" id="GO:2001069">
    <property type="term" value="F:glycogen binding"/>
    <property type="evidence" value="ECO:0007669"/>
    <property type="project" value="TreeGrafter"/>
</dbReference>
<reference evidence="4" key="1">
    <citation type="submission" date="2003-08" db="EMBL/GenBank/DDBJ databases">
        <authorList>
            <person name="Birren B."/>
            <person name="Nusbaum C."/>
            <person name="Abebe A."/>
            <person name="Abouelleil A."/>
            <person name="Adekoya E."/>
            <person name="Ait-zahra M."/>
            <person name="Allen N."/>
            <person name="Allen T."/>
            <person name="An P."/>
            <person name="Anderson M."/>
            <person name="Anderson S."/>
            <person name="Arachchi H."/>
            <person name="Armbruster J."/>
            <person name="Bachantsang P."/>
            <person name="Baldwin J."/>
            <person name="Barry A."/>
            <person name="Bayul T."/>
            <person name="Blitshsteyn B."/>
            <person name="Bloom T."/>
            <person name="Blye J."/>
            <person name="Boguslavskiy L."/>
            <person name="Borowsky M."/>
            <person name="Boukhgalter B."/>
            <person name="Brunache A."/>
            <person name="Butler J."/>
            <person name="Calixte N."/>
            <person name="Calvo S."/>
            <person name="Camarata J."/>
            <person name="Campo K."/>
            <person name="Chang J."/>
            <person name="Cheshatsang Y."/>
            <person name="Citroen M."/>
            <person name="Collymore A."/>
            <person name="Considine T."/>
            <person name="Cook A."/>
            <person name="Cooke P."/>
            <person name="Corum B."/>
            <person name="Cuomo C."/>
            <person name="David R."/>
            <person name="Dawoe T."/>
            <person name="Degray S."/>
            <person name="Dodge S."/>
            <person name="Dooley K."/>
            <person name="Dorje P."/>
            <person name="Dorjee K."/>
            <person name="Dorris L."/>
            <person name="Duffey N."/>
            <person name="Dupes A."/>
            <person name="Elkins T."/>
            <person name="Engels R."/>
            <person name="Erickson J."/>
            <person name="Farina A."/>
            <person name="Faro S."/>
            <person name="Ferreira P."/>
            <person name="Fischer H."/>
            <person name="Fitzgerald M."/>
            <person name="Foley K."/>
            <person name="Gage D."/>
            <person name="Galagan J."/>
            <person name="Gearin G."/>
            <person name="Gnerre S."/>
            <person name="Gnirke A."/>
            <person name="Goyette A."/>
            <person name="Graham J."/>
            <person name="Grandbois E."/>
            <person name="Gyaltsen K."/>
            <person name="Hafez N."/>
            <person name="Hagopian D."/>
            <person name="Hagos B."/>
            <person name="Hall J."/>
            <person name="Hatcher B."/>
            <person name="Heller A."/>
            <person name="Higgins H."/>
            <person name="Honan T."/>
            <person name="Horn A."/>
            <person name="Houde N."/>
            <person name="Hughes L."/>
            <person name="Hulme W."/>
            <person name="Husby E."/>
            <person name="Iliev I."/>
            <person name="Jaffe D."/>
            <person name="Jones C."/>
            <person name="Kamal M."/>
            <person name="Kamat A."/>
            <person name="Kamvysselis M."/>
            <person name="Karlsson E."/>
            <person name="Kells C."/>
            <person name="Kieu A."/>
            <person name="Kisner P."/>
            <person name="Kodira C."/>
            <person name="Kulbokas E."/>
            <person name="Labutti K."/>
            <person name="Lama D."/>
            <person name="Landers T."/>
            <person name="Leger J."/>
            <person name="Levine S."/>
            <person name="Lewis D."/>
            <person name="Lewis T."/>
            <person name="Lindblad-toh K."/>
            <person name="Liu X."/>
            <person name="Lokyitsang T."/>
            <person name="Lokyitsang Y."/>
            <person name="Lucien O."/>
            <person name="Lui A."/>
            <person name="Ma L.J."/>
            <person name="Mabbitt R."/>
            <person name="Macdonald J."/>
            <person name="Maclean C."/>
            <person name="Major J."/>
            <person name="Manning J."/>
            <person name="Marabella R."/>
            <person name="Maru K."/>
            <person name="Matthews C."/>
            <person name="Mauceli E."/>
            <person name="Mccarthy M."/>
            <person name="Mcdonough S."/>
            <person name="Mcghee T."/>
            <person name="Meldrim J."/>
            <person name="Meneus L."/>
            <person name="Mesirov J."/>
            <person name="Mihalev A."/>
            <person name="Mihova T."/>
            <person name="Mikkelsen T."/>
            <person name="Mlenga V."/>
            <person name="Moru K."/>
            <person name="Mozes J."/>
            <person name="Mulrain L."/>
            <person name="Munson G."/>
            <person name="Naylor J."/>
            <person name="Newes C."/>
            <person name="Nguyen C."/>
            <person name="Nguyen N."/>
            <person name="Nguyen T."/>
            <person name="Nicol R."/>
            <person name="Nielsen C."/>
            <person name="Nizzari M."/>
            <person name="Norbu C."/>
            <person name="Norbu N."/>
            <person name="O'donnell P."/>
            <person name="Okoawo O."/>
            <person name="O'leary S."/>
            <person name="Omotosho B."/>
            <person name="O'neill K."/>
            <person name="Osman S."/>
            <person name="Parker S."/>
            <person name="Perrin D."/>
            <person name="Phunkhang P."/>
            <person name="Piqani B."/>
            <person name="Purcell S."/>
            <person name="Rachupka T."/>
            <person name="Ramasamy U."/>
            <person name="Rameau R."/>
            <person name="Ray V."/>
            <person name="Raymond C."/>
            <person name="Retta R."/>
            <person name="Richardson S."/>
            <person name="Rise C."/>
            <person name="Rodriguez J."/>
            <person name="Rogers J."/>
            <person name="Rogov P."/>
            <person name="Rutman M."/>
            <person name="Schupbach R."/>
            <person name="Seaman C."/>
            <person name="Settipalli S."/>
            <person name="Sharpe T."/>
            <person name="Sheridan J."/>
            <person name="Sherpa N."/>
            <person name="Shi J."/>
            <person name="Smirnov S."/>
            <person name="Smith C."/>
            <person name="Sougnez C."/>
            <person name="Spencer B."/>
            <person name="Stalker J."/>
            <person name="Stange-thomann N."/>
            <person name="Stavropoulos S."/>
            <person name="Stetson K."/>
            <person name="Stone C."/>
            <person name="Stone S."/>
            <person name="Stubbs M."/>
            <person name="Talamas J."/>
            <person name="Tchuinga P."/>
            <person name="Tenzing P."/>
            <person name="Tesfaye S."/>
            <person name="Theodore J."/>
            <person name="Thoulutsang Y."/>
            <person name="Topham K."/>
            <person name="Towey S."/>
            <person name="Tsamla T."/>
            <person name="Tsomo N."/>
            <person name="Vallee D."/>
            <person name="Vassiliev H."/>
            <person name="Venkataraman V."/>
            <person name="Vinson J."/>
            <person name="Vo A."/>
            <person name="Wade C."/>
            <person name="Wang S."/>
            <person name="Wangchuk T."/>
            <person name="Wangdi T."/>
            <person name="Whittaker C."/>
            <person name="Wilkinson J."/>
            <person name="Wu Y."/>
            <person name="Wyman D."/>
            <person name="Yadav S."/>
            <person name="Yang S."/>
            <person name="Yang X."/>
            <person name="Yeager S."/>
            <person name="Yee E."/>
            <person name="Young G."/>
            <person name="Zainoun J."/>
            <person name="Zembeck L."/>
            <person name="Zimmer A."/>
            <person name="Zody M."/>
            <person name="Lander E."/>
        </authorList>
    </citation>
    <scope>NUCLEOTIDE SEQUENCE [LARGE SCALE GENOMIC DNA]</scope>
</reference>
<sequence length="497" mass="56937">MNAEIFSMNLPDEKLRNPLIADAINLVQPTNSAPSRLQNFETFYRDLVHFNRTSKLKTQSLTNLFVSDTDQYSCIVRSPRRCCCVTEQFTYDSVNEKMLGPDKQLQDEEQNMVCSPSNYVKNGSDVEQLVFNNQEASALPVNQAINPVTDNSTVTDRYIMPASNLFEAGKNQRDSIGTELNSQDSEKFQPSDVLPNAESDQSRMEERAAMFDMSDMLENLNDTVFDTDTDYGNSTDPLPTVTHKGKWSEDDLQTPTYHDKVEVCTYLNSGVRRSRSDTENDSVGNRSPVQRRKSVHFADSRGLDLEVRILFKQDDHIVPPRLKEALDKVRAEVKDESTGRARLVGGHFEPHLTHFSLTPSFQQPFLNPSFQRRVLSQMVCLESVSILPCSLSLTGIVRVVNLEFRKNVFVRYTTDRWRSYKDFPASFLSSIHNFNQDQFSFHVQAPYNIERNSLLEFAIAYRLPSTDRIFWDNNFGNNYAINYIEHHATRSDEGMMT</sequence>
<protein>
    <recommendedName>
        <fullName evidence="2">CBM21 domain-containing protein</fullName>
    </recommendedName>
</protein>
<feature type="compositionally biased region" description="Polar residues" evidence="1">
    <location>
        <begin position="174"/>
        <end position="183"/>
    </location>
</feature>
<feature type="region of interest" description="Disordered" evidence="1">
    <location>
        <begin position="272"/>
        <end position="295"/>
    </location>
</feature>
<dbReference type="PANTHER" id="PTHR12307:SF53">
    <property type="entry name" value="PROTEIN PHOSPHATASE 1 REGULATORY SUBUNIT"/>
    <property type="match status" value="1"/>
</dbReference>